<proteinExistence type="predicted"/>
<dbReference type="EnsemblFungi" id="EJT71118">
    <property type="protein sequence ID" value="EJT71118"/>
    <property type="gene ID" value="GGTG_10378"/>
</dbReference>
<dbReference type="AlphaFoldDB" id="J3PA52"/>
<accession>J3PA52</accession>
<reference evidence="2" key="5">
    <citation type="submission" date="2018-04" db="UniProtKB">
        <authorList>
            <consortium name="EnsemblFungi"/>
        </authorList>
    </citation>
    <scope>IDENTIFICATION</scope>
    <source>
        <strain evidence="2">R3-111a-1</strain>
    </source>
</reference>
<sequence length="175" mass="18956">MSYQSFQTLQPAFKALGHIGGGQFPCGQIHSGCTLVMVPLTGGYIKSVEGFDFQLDMEVKGGEDWFEVDNDMKTGRLKIDVMASDAEGRCLRFIVDGLTPIPENINALLAGDPNGKTNEWGFGADAIRIQTGHPEYKALEGMVFAGSQRFRKLESGMIAAEVHISRVIPGTGDQS</sequence>
<name>J3PA52_GAET3</name>
<organism evidence="1">
    <name type="scientific">Gaeumannomyces tritici (strain R3-111a-1)</name>
    <name type="common">Wheat and barley take-all root rot fungus</name>
    <name type="synonym">Gaeumannomyces graminis var. tritici</name>
    <dbReference type="NCBI Taxonomy" id="644352"/>
    <lineage>
        <taxon>Eukaryota</taxon>
        <taxon>Fungi</taxon>
        <taxon>Dikarya</taxon>
        <taxon>Ascomycota</taxon>
        <taxon>Pezizomycotina</taxon>
        <taxon>Sordariomycetes</taxon>
        <taxon>Sordariomycetidae</taxon>
        <taxon>Magnaporthales</taxon>
        <taxon>Magnaporthaceae</taxon>
        <taxon>Gaeumannomyces</taxon>
    </lineage>
</organism>
<dbReference type="GeneID" id="20350836"/>
<dbReference type="Pfam" id="PF11578">
    <property type="entry name" value="DUF3237"/>
    <property type="match status" value="1"/>
</dbReference>
<reference evidence="3" key="1">
    <citation type="submission" date="2010-07" db="EMBL/GenBank/DDBJ databases">
        <title>The genome sequence of Gaeumannomyces graminis var. tritici strain R3-111a-1.</title>
        <authorList>
            <consortium name="The Broad Institute Genome Sequencing Platform"/>
            <person name="Ma L.-J."/>
            <person name="Dead R."/>
            <person name="Young S."/>
            <person name="Zeng Q."/>
            <person name="Koehrsen M."/>
            <person name="Alvarado L."/>
            <person name="Berlin A."/>
            <person name="Chapman S.B."/>
            <person name="Chen Z."/>
            <person name="Freedman E."/>
            <person name="Gellesch M."/>
            <person name="Goldberg J."/>
            <person name="Griggs A."/>
            <person name="Gujja S."/>
            <person name="Heilman E.R."/>
            <person name="Heiman D."/>
            <person name="Hepburn T."/>
            <person name="Howarth C."/>
            <person name="Jen D."/>
            <person name="Larson L."/>
            <person name="Mehta T."/>
            <person name="Neiman D."/>
            <person name="Pearson M."/>
            <person name="Roberts A."/>
            <person name="Saif S."/>
            <person name="Shea T."/>
            <person name="Shenoy N."/>
            <person name="Sisk P."/>
            <person name="Stolte C."/>
            <person name="Sykes S."/>
            <person name="Walk T."/>
            <person name="White J."/>
            <person name="Yandava C."/>
            <person name="Haas B."/>
            <person name="Nusbaum C."/>
            <person name="Birren B."/>
        </authorList>
    </citation>
    <scope>NUCLEOTIDE SEQUENCE [LARGE SCALE GENOMIC DNA]</scope>
    <source>
        <strain evidence="3">R3-111a-1</strain>
    </source>
</reference>
<dbReference type="RefSeq" id="XP_009226515.1">
    <property type="nucleotide sequence ID" value="XM_009228251.1"/>
</dbReference>
<dbReference type="EMBL" id="GL385400">
    <property type="protein sequence ID" value="EJT71118.1"/>
    <property type="molecule type" value="Genomic_DNA"/>
</dbReference>
<gene>
    <name evidence="2" type="primary">20350836</name>
    <name evidence="1" type="ORF">GGTG_10378</name>
</gene>
<dbReference type="OrthoDB" id="2544694at2759"/>
<protein>
    <submittedName>
        <fullName evidence="1 2">Uncharacterized protein</fullName>
    </submittedName>
</protein>
<dbReference type="eggNOG" id="ENOG502T38I">
    <property type="taxonomic scope" value="Eukaryota"/>
</dbReference>
<dbReference type="Proteomes" id="UP000006039">
    <property type="component" value="Unassembled WGS sequence"/>
</dbReference>
<dbReference type="HOGENOM" id="CLU_096872_1_2_1"/>
<reference evidence="1" key="3">
    <citation type="submission" date="2010-09" db="EMBL/GenBank/DDBJ databases">
        <title>Annotation of Gaeumannomyces graminis var. tritici R3-111a-1.</title>
        <authorList>
            <consortium name="The Broad Institute Genome Sequencing Platform"/>
            <person name="Ma L.-J."/>
            <person name="Dead R."/>
            <person name="Young S.K."/>
            <person name="Zeng Q."/>
            <person name="Gargeya S."/>
            <person name="Fitzgerald M."/>
            <person name="Haas B."/>
            <person name="Abouelleil A."/>
            <person name="Alvarado L."/>
            <person name="Arachchi H.M."/>
            <person name="Berlin A."/>
            <person name="Brown A."/>
            <person name="Chapman S.B."/>
            <person name="Chen Z."/>
            <person name="Dunbar C."/>
            <person name="Freedman E."/>
            <person name="Gearin G."/>
            <person name="Gellesch M."/>
            <person name="Goldberg J."/>
            <person name="Griggs A."/>
            <person name="Gujja S."/>
            <person name="Heiman D."/>
            <person name="Howarth C."/>
            <person name="Larson L."/>
            <person name="Lui A."/>
            <person name="MacDonald P.J.P."/>
            <person name="Mehta T."/>
            <person name="Montmayeur A."/>
            <person name="Murphy C."/>
            <person name="Neiman D."/>
            <person name="Pearson M."/>
            <person name="Priest M."/>
            <person name="Roberts A."/>
            <person name="Saif S."/>
            <person name="Shea T."/>
            <person name="Shenoy N."/>
            <person name="Sisk P."/>
            <person name="Stolte C."/>
            <person name="Sykes S."/>
            <person name="Yandava C."/>
            <person name="Wortman J."/>
            <person name="Nusbaum C."/>
            <person name="Birren B."/>
        </authorList>
    </citation>
    <scope>NUCLEOTIDE SEQUENCE</scope>
    <source>
        <strain evidence="1">R3-111a-1</strain>
    </source>
</reference>
<evidence type="ECO:0000313" key="3">
    <source>
        <dbReference type="Proteomes" id="UP000006039"/>
    </source>
</evidence>
<dbReference type="STRING" id="644352.J3PA52"/>
<dbReference type="VEuPathDB" id="FungiDB:GGTG_10378"/>
<reference evidence="1" key="2">
    <citation type="submission" date="2010-07" db="EMBL/GenBank/DDBJ databases">
        <authorList>
            <consortium name="The Broad Institute Genome Sequencing Platform"/>
            <consortium name="Broad Institute Genome Sequencing Center for Infectious Disease"/>
            <person name="Ma L.-J."/>
            <person name="Dead R."/>
            <person name="Young S."/>
            <person name="Zeng Q."/>
            <person name="Koehrsen M."/>
            <person name="Alvarado L."/>
            <person name="Berlin A."/>
            <person name="Chapman S.B."/>
            <person name="Chen Z."/>
            <person name="Freedman E."/>
            <person name="Gellesch M."/>
            <person name="Goldberg J."/>
            <person name="Griggs A."/>
            <person name="Gujja S."/>
            <person name="Heilman E.R."/>
            <person name="Heiman D."/>
            <person name="Hepburn T."/>
            <person name="Howarth C."/>
            <person name="Jen D."/>
            <person name="Larson L."/>
            <person name="Mehta T."/>
            <person name="Neiman D."/>
            <person name="Pearson M."/>
            <person name="Roberts A."/>
            <person name="Saif S."/>
            <person name="Shea T."/>
            <person name="Shenoy N."/>
            <person name="Sisk P."/>
            <person name="Stolte C."/>
            <person name="Sykes S."/>
            <person name="Walk T."/>
            <person name="White J."/>
            <person name="Yandava C."/>
            <person name="Haas B."/>
            <person name="Nusbaum C."/>
            <person name="Birren B."/>
        </authorList>
    </citation>
    <scope>NUCLEOTIDE SEQUENCE</scope>
    <source>
        <strain evidence="1">R3-111a-1</strain>
    </source>
</reference>
<evidence type="ECO:0000313" key="2">
    <source>
        <dbReference type="EnsemblFungi" id="EJT71118"/>
    </source>
</evidence>
<evidence type="ECO:0000313" key="1">
    <source>
        <dbReference type="EMBL" id="EJT71118.1"/>
    </source>
</evidence>
<keyword evidence="3" id="KW-1185">Reference proteome</keyword>
<dbReference type="Gene3D" id="2.40.160.20">
    <property type="match status" value="1"/>
</dbReference>
<reference evidence="2" key="4">
    <citation type="journal article" date="2015" name="G3 (Bethesda)">
        <title>Genome sequences of three phytopathogenic species of the Magnaporthaceae family of fungi.</title>
        <authorList>
            <person name="Okagaki L.H."/>
            <person name="Nunes C.C."/>
            <person name="Sailsbery J."/>
            <person name="Clay B."/>
            <person name="Brown D."/>
            <person name="John T."/>
            <person name="Oh Y."/>
            <person name="Young N."/>
            <person name="Fitzgerald M."/>
            <person name="Haas B.J."/>
            <person name="Zeng Q."/>
            <person name="Young S."/>
            <person name="Adiconis X."/>
            <person name="Fan L."/>
            <person name="Levin J.Z."/>
            <person name="Mitchell T.K."/>
            <person name="Okubara P.A."/>
            <person name="Farman M.L."/>
            <person name="Kohn L.M."/>
            <person name="Birren B."/>
            <person name="Ma L.-J."/>
            <person name="Dean R.A."/>
        </authorList>
    </citation>
    <scope>NUCLEOTIDE SEQUENCE</scope>
    <source>
        <strain evidence="2">R3-111a-1</strain>
    </source>
</reference>